<feature type="compositionally biased region" description="Pro residues" evidence="1">
    <location>
        <begin position="25"/>
        <end position="65"/>
    </location>
</feature>
<feature type="compositionally biased region" description="Basic residues" evidence="1">
    <location>
        <begin position="89"/>
        <end position="98"/>
    </location>
</feature>
<feature type="compositionally biased region" description="Low complexity" evidence="1">
    <location>
        <begin position="79"/>
        <end position="88"/>
    </location>
</feature>
<organism evidence="2">
    <name type="scientific">uncultured marine group II/III euryarchaeote SAT1000_27_D07</name>
    <dbReference type="NCBI Taxonomy" id="1456571"/>
    <lineage>
        <taxon>Archaea</taxon>
        <taxon>Methanobacteriati</taxon>
        <taxon>Methanobacteriota</taxon>
        <taxon>environmental samples</taxon>
    </lineage>
</organism>
<dbReference type="EMBL" id="KF901257">
    <property type="protein sequence ID" value="AIF24306.1"/>
    <property type="molecule type" value="Genomic_DNA"/>
</dbReference>
<proteinExistence type="predicted"/>
<sequence length="180" mass="19976">MSIATTPRFLQRDPVFAWGVSMADKPPPPPPPPPPPKGKKGPPPPPKARKAPPPPKPKKAPPPPQGKKSRPKRRKRPVSGKPKGAPQAKPKKRGRKIRIKLGLKQSKIKEEKQSYQDQVGWTVTQQILDPYEDLEVQEADVVTHQCSMCGSIMQIPQPKRERYKVICAYSECGHEDVIGG</sequence>
<reference evidence="2" key="1">
    <citation type="journal article" date="2014" name="Genome Biol. Evol.">
        <title>Pangenome evidence for extensive interdomain horizontal transfer affecting lineage core and shell genes in uncultured planktonic thaumarchaeota and euryarchaeota.</title>
        <authorList>
            <person name="Deschamps P."/>
            <person name="Zivanovic Y."/>
            <person name="Moreira D."/>
            <person name="Rodriguez-Valera F."/>
            <person name="Lopez-Garcia P."/>
        </authorList>
    </citation>
    <scope>NUCLEOTIDE SEQUENCE</scope>
</reference>
<evidence type="ECO:0000313" key="2">
    <source>
        <dbReference type="EMBL" id="AIF24306.1"/>
    </source>
</evidence>
<feature type="compositionally biased region" description="Basic residues" evidence="1">
    <location>
        <begin position="67"/>
        <end position="78"/>
    </location>
</feature>
<feature type="region of interest" description="Disordered" evidence="1">
    <location>
        <begin position="1"/>
        <end position="98"/>
    </location>
</feature>
<name>A0A075I6J2_9EURY</name>
<accession>A0A075I6J2</accession>
<dbReference type="AlphaFoldDB" id="A0A075I6J2"/>
<evidence type="ECO:0000256" key="1">
    <source>
        <dbReference type="SAM" id="MobiDB-lite"/>
    </source>
</evidence>
<protein>
    <submittedName>
        <fullName evidence="2">Uncharacterized protein</fullName>
    </submittedName>
</protein>